<protein>
    <submittedName>
        <fullName evidence="7">AAHS family benzoate transporter-like MFS transporter</fullName>
    </submittedName>
</protein>
<dbReference type="RefSeq" id="WP_354225818.1">
    <property type="nucleotide sequence ID" value="NZ_JBEPSN010000001.1"/>
</dbReference>
<evidence type="ECO:0000256" key="1">
    <source>
        <dbReference type="ARBA" id="ARBA00004651"/>
    </source>
</evidence>
<evidence type="ECO:0000256" key="3">
    <source>
        <dbReference type="ARBA" id="ARBA00022989"/>
    </source>
</evidence>
<feature type="transmembrane region" description="Helical" evidence="5">
    <location>
        <begin position="179"/>
        <end position="199"/>
    </location>
</feature>
<comment type="subcellular location">
    <subcellularLocation>
        <location evidence="1">Cell membrane</location>
        <topology evidence="1">Multi-pass membrane protein</topology>
    </subcellularLocation>
</comment>
<dbReference type="SUPFAM" id="SSF103473">
    <property type="entry name" value="MFS general substrate transporter"/>
    <property type="match status" value="1"/>
</dbReference>
<feature type="transmembrane region" description="Helical" evidence="5">
    <location>
        <begin position="120"/>
        <end position="140"/>
    </location>
</feature>
<feature type="transmembrane region" description="Helical" evidence="5">
    <location>
        <begin position="297"/>
        <end position="318"/>
    </location>
</feature>
<dbReference type="Pfam" id="PF07690">
    <property type="entry name" value="MFS_1"/>
    <property type="match status" value="1"/>
</dbReference>
<dbReference type="InterPro" id="IPR020846">
    <property type="entry name" value="MFS_dom"/>
</dbReference>
<keyword evidence="2 5" id="KW-0812">Transmembrane</keyword>
<keyword evidence="3 5" id="KW-1133">Transmembrane helix</keyword>
<dbReference type="EMBL" id="JBEPSN010000001">
    <property type="protein sequence ID" value="MET4538420.1"/>
    <property type="molecule type" value="Genomic_DNA"/>
</dbReference>
<feature type="transmembrane region" description="Helical" evidence="5">
    <location>
        <begin position="59"/>
        <end position="79"/>
    </location>
</feature>
<feature type="transmembrane region" description="Helical" evidence="5">
    <location>
        <begin position="21"/>
        <end position="39"/>
    </location>
</feature>
<evidence type="ECO:0000256" key="4">
    <source>
        <dbReference type="ARBA" id="ARBA00023136"/>
    </source>
</evidence>
<dbReference type="PANTHER" id="PTHR23508:SF10">
    <property type="entry name" value="CARBOXYLIC ACID TRANSPORTER PROTEIN HOMOLOG"/>
    <property type="match status" value="1"/>
</dbReference>
<dbReference type="InterPro" id="IPR036259">
    <property type="entry name" value="MFS_trans_sf"/>
</dbReference>
<evidence type="ECO:0000259" key="6">
    <source>
        <dbReference type="PROSITE" id="PS50850"/>
    </source>
</evidence>
<feature type="transmembrane region" description="Helical" evidence="5">
    <location>
        <begin position="91"/>
        <end position="108"/>
    </location>
</feature>
<feature type="transmembrane region" description="Helical" evidence="5">
    <location>
        <begin position="414"/>
        <end position="433"/>
    </location>
</feature>
<feature type="domain" description="Major facilitator superfamily (MFS) profile" evidence="6">
    <location>
        <begin position="23"/>
        <end position="438"/>
    </location>
</feature>
<dbReference type="PANTHER" id="PTHR23508">
    <property type="entry name" value="CARBOXYLIC ACID TRANSPORTER PROTEIN HOMOLOG"/>
    <property type="match status" value="1"/>
</dbReference>
<feature type="transmembrane region" description="Helical" evidence="5">
    <location>
        <begin position="325"/>
        <end position="344"/>
    </location>
</feature>
<dbReference type="CDD" id="cd17365">
    <property type="entry name" value="MFS_PcaK_like"/>
    <property type="match status" value="1"/>
</dbReference>
<accession>A0ABV2P0Y2</accession>
<comment type="caution">
    <text evidence="7">The sequence shown here is derived from an EMBL/GenBank/DDBJ whole genome shotgun (WGS) entry which is preliminary data.</text>
</comment>
<proteinExistence type="predicted"/>
<dbReference type="Proteomes" id="UP001549307">
    <property type="component" value="Unassembled WGS sequence"/>
</dbReference>
<reference evidence="7 8" key="1">
    <citation type="submission" date="2024-06" db="EMBL/GenBank/DDBJ databases">
        <title>Sorghum-associated microbial communities from plants grown in Nebraska, USA.</title>
        <authorList>
            <person name="Schachtman D."/>
        </authorList>
    </citation>
    <scope>NUCLEOTIDE SEQUENCE [LARGE SCALE GENOMIC DNA]</scope>
    <source>
        <strain evidence="7 8">3552</strain>
    </source>
</reference>
<evidence type="ECO:0000313" key="7">
    <source>
        <dbReference type="EMBL" id="MET4538420.1"/>
    </source>
</evidence>
<sequence length="442" mass="46220">MSNSSVLPATGQTARGRKTGLSVLIICFVTIVFDGYDLVVYGSTVPSLLAHKEWQLTPASVGSIGSLALVGMLVGTLFVGALTDVLGRRKIMMLSIAWFSVFMLLTSLSPSVELFGLFRFLTGLGLGGVVPTCVAMTVEFAPKGRRQIANAVMYSGYSVGGVLAAVFAIMALPQLDFRWLYAVGAIPLVTLLPIVYFMLPESVAFLASKGRTLEAKATAETYGLVYSDIVTESDATKHDAPSQKLTALKTLFSRGWIMATVLFAIASFCGLLLVYGLNTWLPQIMRSAGYELGSSLTFLLVLNAGAIVGAIGASYIADRIGVKKVVTASFIIACVSIALLSLGLPYGGLLVLVALAGLGSVGTQILVNGFVATHYPQSATATALGWSLGIGRFGAICGPLIGGFIASIALGFQINFYAFAAFAVIGAVVIAAVPRPKSALQK</sequence>
<dbReference type="PROSITE" id="PS50850">
    <property type="entry name" value="MFS"/>
    <property type="match status" value="1"/>
</dbReference>
<dbReference type="GeneID" id="92751156"/>
<keyword evidence="4 5" id="KW-0472">Membrane</keyword>
<feature type="transmembrane region" description="Helical" evidence="5">
    <location>
        <begin position="350"/>
        <end position="371"/>
    </location>
</feature>
<keyword evidence="8" id="KW-1185">Reference proteome</keyword>
<feature type="transmembrane region" description="Helical" evidence="5">
    <location>
        <begin position="152"/>
        <end position="173"/>
    </location>
</feature>
<feature type="transmembrane region" description="Helical" evidence="5">
    <location>
        <begin position="256"/>
        <end position="277"/>
    </location>
</feature>
<gene>
    <name evidence="7" type="ORF">ABIE37_000175</name>
</gene>
<dbReference type="Gene3D" id="1.20.1250.20">
    <property type="entry name" value="MFS general substrate transporter like domains"/>
    <property type="match status" value="1"/>
</dbReference>
<evidence type="ECO:0000313" key="8">
    <source>
        <dbReference type="Proteomes" id="UP001549307"/>
    </source>
</evidence>
<dbReference type="InterPro" id="IPR011701">
    <property type="entry name" value="MFS"/>
</dbReference>
<name>A0ABV2P0Y2_9MICC</name>
<feature type="transmembrane region" description="Helical" evidence="5">
    <location>
        <begin position="383"/>
        <end position="408"/>
    </location>
</feature>
<evidence type="ECO:0000256" key="2">
    <source>
        <dbReference type="ARBA" id="ARBA00022692"/>
    </source>
</evidence>
<evidence type="ECO:0000256" key="5">
    <source>
        <dbReference type="SAM" id="Phobius"/>
    </source>
</evidence>
<organism evidence="7 8">
    <name type="scientific">Arthrobacter bambusae</name>
    <dbReference type="NCBI Taxonomy" id="1338426"/>
    <lineage>
        <taxon>Bacteria</taxon>
        <taxon>Bacillati</taxon>
        <taxon>Actinomycetota</taxon>
        <taxon>Actinomycetes</taxon>
        <taxon>Micrococcales</taxon>
        <taxon>Micrococcaceae</taxon>
        <taxon>Arthrobacter</taxon>
    </lineage>
</organism>